<evidence type="ECO:0000256" key="1">
    <source>
        <dbReference type="ARBA" id="ARBA00006846"/>
    </source>
</evidence>
<dbReference type="GO" id="GO:0005634">
    <property type="term" value="C:nucleus"/>
    <property type="evidence" value="ECO:0007669"/>
    <property type="project" value="UniProtKB-ARBA"/>
</dbReference>
<dbReference type="OrthoDB" id="10254238at2759"/>
<sequence>MSTGGKVSTKPAAPTVDKKEKKSKAEGIKKAKKTCKETYSPYIYKVLKQVHSDTGISNKVMSILNLFVNDICEYIATETSKLVSYNKKSTISSHEIQTAVYLILPSEFAKHIVSEDTKAVTKYICSK</sequence>
<dbReference type="Proteomes" id="UP000268093">
    <property type="component" value="Unassembled WGS sequence"/>
</dbReference>
<gene>
    <name evidence="4" type="ORF">BC936DRAFT_143514</name>
</gene>
<comment type="caution">
    <text evidence="4">The sequence shown here is derived from an EMBL/GenBank/DDBJ whole genome shotgun (WGS) entry which is preliminary data.</text>
</comment>
<dbReference type="GO" id="GO:0003677">
    <property type="term" value="F:DNA binding"/>
    <property type="evidence" value="ECO:0007669"/>
    <property type="project" value="InterPro"/>
</dbReference>
<dbReference type="GO" id="GO:0000786">
    <property type="term" value="C:nucleosome"/>
    <property type="evidence" value="ECO:0007669"/>
    <property type="project" value="InterPro"/>
</dbReference>
<dbReference type="SUPFAM" id="SSF47113">
    <property type="entry name" value="Histone-fold"/>
    <property type="match status" value="1"/>
</dbReference>
<dbReference type="CDD" id="cd22910">
    <property type="entry name" value="HFD_H2B"/>
    <property type="match status" value="1"/>
</dbReference>
<dbReference type="InterPro" id="IPR009072">
    <property type="entry name" value="Histone-fold"/>
</dbReference>
<dbReference type="EMBL" id="RBNI01002714">
    <property type="protein sequence ID" value="RUP48989.1"/>
    <property type="molecule type" value="Genomic_DNA"/>
</dbReference>
<evidence type="ECO:0000256" key="2">
    <source>
        <dbReference type="SAM" id="MobiDB-lite"/>
    </source>
</evidence>
<dbReference type="PANTHER" id="PTHR23428">
    <property type="entry name" value="HISTONE H2B"/>
    <property type="match status" value="1"/>
</dbReference>
<dbReference type="GO" id="GO:0030527">
    <property type="term" value="F:structural constituent of chromatin"/>
    <property type="evidence" value="ECO:0007669"/>
    <property type="project" value="InterPro"/>
</dbReference>
<dbReference type="FunFam" id="1.10.20.10:FF:000043">
    <property type="entry name" value="Histone H2B"/>
    <property type="match status" value="1"/>
</dbReference>
<evidence type="ECO:0000259" key="3">
    <source>
        <dbReference type="Pfam" id="PF00125"/>
    </source>
</evidence>
<protein>
    <submittedName>
        <fullName evidence="4">Putative histone H2B</fullName>
    </submittedName>
</protein>
<evidence type="ECO:0000313" key="4">
    <source>
        <dbReference type="EMBL" id="RUP48989.1"/>
    </source>
</evidence>
<dbReference type="InterPro" id="IPR007125">
    <property type="entry name" value="H2A/H2B/H3"/>
</dbReference>
<accession>A0A433DDU2</accession>
<dbReference type="GO" id="GO:0046982">
    <property type="term" value="F:protein heterodimerization activity"/>
    <property type="evidence" value="ECO:0007669"/>
    <property type="project" value="InterPro"/>
</dbReference>
<dbReference type="Gene3D" id="1.10.20.10">
    <property type="entry name" value="Histone, subunit A"/>
    <property type="match status" value="1"/>
</dbReference>
<dbReference type="SMART" id="SM00427">
    <property type="entry name" value="H2B"/>
    <property type="match status" value="1"/>
</dbReference>
<feature type="region of interest" description="Disordered" evidence="2">
    <location>
        <begin position="1"/>
        <end position="28"/>
    </location>
</feature>
<dbReference type="InterPro" id="IPR000558">
    <property type="entry name" value="Histone_H2B"/>
</dbReference>
<organism evidence="4 5">
    <name type="scientific">Jimgerdemannia flammicorona</name>
    <dbReference type="NCBI Taxonomy" id="994334"/>
    <lineage>
        <taxon>Eukaryota</taxon>
        <taxon>Fungi</taxon>
        <taxon>Fungi incertae sedis</taxon>
        <taxon>Mucoromycota</taxon>
        <taxon>Mucoromycotina</taxon>
        <taxon>Endogonomycetes</taxon>
        <taxon>Endogonales</taxon>
        <taxon>Endogonaceae</taxon>
        <taxon>Jimgerdemannia</taxon>
    </lineage>
</organism>
<dbReference type="PRINTS" id="PR00621">
    <property type="entry name" value="HISTONEH2B"/>
</dbReference>
<proteinExistence type="inferred from homology"/>
<reference evidence="4 5" key="1">
    <citation type="journal article" date="2018" name="New Phytol.">
        <title>Phylogenomics of Endogonaceae and evolution of mycorrhizas within Mucoromycota.</title>
        <authorList>
            <person name="Chang Y."/>
            <person name="Desiro A."/>
            <person name="Na H."/>
            <person name="Sandor L."/>
            <person name="Lipzen A."/>
            <person name="Clum A."/>
            <person name="Barry K."/>
            <person name="Grigoriev I.V."/>
            <person name="Martin F.M."/>
            <person name="Stajich J.E."/>
            <person name="Smith M.E."/>
            <person name="Bonito G."/>
            <person name="Spatafora J.W."/>
        </authorList>
    </citation>
    <scope>NUCLEOTIDE SEQUENCE [LARGE SCALE GENOMIC DNA]</scope>
    <source>
        <strain evidence="4 5">GMNB39</strain>
    </source>
</reference>
<name>A0A433DDU2_9FUNG</name>
<dbReference type="AlphaFoldDB" id="A0A433DDU2"/>
<feature type="domain" description="Core Histone H2A/H2B/H3" evidence="3">
    <location>
        <begin position="20"/>
        <end position="102"/>
    </location>
</feature>
<dbReference type="Pfam" id="PF00125">
    <property type="entry name" value="Histone"/>
    <property type="match status" value="1"/>
</dbReference>
<evidence type="ECO:0000313" key="5">
    <source>
        <dbReference type="Proteomes" id="UP000268093"/>
    </source>
</evidence>
<feature type="compositionally biased region" description="Basic and acidic residues" evidence="2">
    <location>
        <begin position="16"/>
        <end position="28"/>
    </location>
</feature>
<keyword evidence="5" id="KW-1185">Reference proteome</keyword>
<comment type="similarity">
    <text evidence="1">Belongs to the histone H2B family.</text>
</comment>